<accession>A0ACB8TNU7</accession>
<comment type="caution">
    <text evidence="1">The sequence shown here is derived from an EMBL/GenBank/DDBJ whole genome shotgun (WGS) entry which is preliminary data.</text>
</comment>
<gene>
    <name evidence="1" type="ORF">BDY19DRAFT_976606</name>
</gene>
<protein>
    <submittedName>
        <fullName evidence="1">Uncharacterized protein</fullName>
    </submittedName>
</protein>
<dbReference type="Proteomes" id="UP001055072">
    <property type="component" value="Unassembled WGS sequence"/>
</dbReference>
<evidence type="ECO:0000313" key="2">
    <source>
        <dbReference type="Proteomes" id="UP001055072"/>
    </source>
</evidence>
<evidence type="ECO:0000313" key="1">
    <source>
        <dbReference type="EMBL" id="KAI0083629.1"/>
    </source>
</evidence>
<sequence>MQDKYGTRIRLVFLFPSLVLTVVQSHLKNGNVVISGFRTSSVSDRLEEPIYTQILHDIGSNAVPLRLFLNFTLRNQKHMEA</sequence>
<proteinExistence type="predicted"/>
<reference evidence="1" key="1">
    <citation type="journal article" date="2021" name="Environ. Microbiol.">
        <title>Gene family expansions and transcriptome signatures uncover fungal adaptations to wood decay.</title>
        <authorList>
            <person name="Hage H."/>
            <person name="Miyauchi S."/>
            <person name="Viragh M."/>
            <person name="Drula E."/>
            <person name="Min B."/>
            <person name="Chaduli D."/>
            <person name="Navarro D."/>
            <person name="Favel A."/>
            <person name="Norest M."/>
            <person name="Lesage-Meessen L."/>
            <person name="Balint B."/>
            <person name="Merenyi Z."/>
            <person name="de Eugenio L."/>
            <person name="Morin E."/>
            <person name="Martinez A.T."/>
            <person name="Baldrian P."/>
            <person name="Stursova M."/>
            <person name="Martinez M.J."/>
            <person name="Novotny C."/>
            <person name="Magnuson J.K."/>
            <person name="Spatafora J.W."/>
            <person name="Maurice S."/>
            <person name="Pangilinan J."/>
            <person name="Andreopoulos W."/>
            <person name="LaButti K."/>
            <person name="Hundley H."/>
            <person name="Na H."/>
            <person name="Kuo A."/>
            <person name="Barry K."/>
            <person name="Lipzen A."/>
            <person name="Henrissat B."/>
            <person name="Riley R."/>
            <person name="Ahrendt S."/>
            <person name="Nagy L.G."/>
            <person name="Grigoriev I.V."/>
            <person name="Martin F."/>
            <person name="Rosso M.N."/>
        </authorList>
    </citation>
    <scope>NUCLEOTIDE SEQUENCE</scope>
    <source>
        <strain evidence="1">CBS 384.51</strain>
    </source>
</reference>
<dbReference type="EMBL" id="MU274958">
    <property type="protein sequence ID" value="KAI0083629.1"/>
    <property type="molecule type" value="Genomic_DNA"/>
</dbReference>
<keyword evidence="2" id="KW-1185">Reference proteome</keyword>
<organism evidence="1 2">
    <name type="scientific">Irpex rosettiformis</name>
    <dbReference type="NCBI Taxonomy" id="378272"/>
    <lineage>
        <taxon>Eukaryota</taxon>
        <taxon>Fungi</taxon>
        <taxon>Dikarya</taxon>
        <taxon>Basidiomycota</taxon>
        <taxon>Agaricomycotina</taxon>
        <taxon>Agaricomycetes</taxon>
        <taxon>Polyporales</taxon>
        <taxon>Irpicaceae</taxon>
        <taxon>Irpex</taxon>
    </lineage>
</organism>
<name>A0ACB8TNU7_9APHY</name>